<dbReference type="Pfam" id="PF10094">
    <property type="entry name" value="DUF2332"/>
    <property type="match status" value="1"/>
</dbReference>
<evidence type="ECO:0000313" key="1">
    <source>
        <dbReference type="EMBL" id="MFC7127705.1"/>
    </source>
</evidence>
<proteinExistence type="predicted"/>
<dbReference type="EMBL" id="JBHSZQ010000052">
    <property type="protein sequence ID" value="MFC7127705.1"/>
    <property type="molecule type" value="Genomic_DNA"/>
</dbReference>
<reference evidence="1 2" key="1">
    <citation type="journal article" date="2014" name="Int. J. Syst. Evol. Microbiol.">
        <title>Complete genome sequence of Corynebacterium casei LMG S-19264T (=DSM 44701T), isolated from a smear-ripened cheese.</title>
        <authorList>
            <consortium name="US DOE Joint Genome Institute (JGI-PGF)"/>
            <person name="Walter F."/>
            <person name="Albersmeier A."/>
            <person name="Kalinowski J."/>
            <person name="Ruckert C."/>
        </authorList>
    </citation>
    <scope>NUCLEOTIDE SEQUENCE [LARGE SCALE GENOMIC DNA]</scope>
    <source>
        <strain evidence="1 2">CGMCC 4.7215</strain>
    </source>
</reference>
<dbReference type="AlphaFoldDB" id="A0ABD5XET9"/>
<dbReference type="Proteomes" id="UP001596414">
    <property type="component" value="Unassembled WGS sequence"/>
</dbReference>
<organism evidence="1 2">
    <name type="scientific">Halovenus rubra</name>
    <dbReference type="NCBI Taxonomy" id="869890"/>
    <lineage>
        <taxon>Archaea</taxon>
        <taxon>Methanobacteriati</taxon>
        <taxon>Methanobacteriota</taxon>
        <taxon>Stenosarchaea group</taxon>
        <taxon>Halobacteria</taxon>
        <taxon>Halobacteriales</taxon>
        <taxon>Haloarculaceae</taxon>
        <taxon>Halovenus</taxon>
    </lineage>
</organism>
<gene>
    <name evidence="1" type="ORF">ACFQJ7_17050</name>
</gene>
<evidence type="ECO:0000313" key="2">
    <source>
        <dbReference type="Proteomes" id="UP001596414"/>
    </source>
</evidence>
<protein>
    <submittedName>
        <fullName evidence="1">DUF2332 domain-containing protein</fullName>
    </submittedName>
</protein>
<comment type="caution">
    <text evidence="1">The sequence shown here is derived from an EMBL/GenBank/DDBJ whole genome shotgun (WGS) entry which is preliminary data.</text>
</comment>
<dbReference type="InterPro" id="IPR011200">
    <property type="entry name" value="UCP012608"/>
</dbReference>
<name>A0ABD5XET9_9EURY</name>
<accession>A0ABD5XET9</accession>
<dbReference type="RefSeq" id="WP_267636837.1">
    <property type="nucleotide sequence ID" value="NZ_JAODIY010000006.1"/>
</dbReference>
<sequence length="343" mass="39237">MESVREEFRWFADWAAGTAPLYEVLASRTATDTQLLRIADESPDSQPAPNLLFAAAHYLLLDDSSHRLAEFYPTCVTDPRSPDREETFEAFRDFIMENESTVRTLIQSRRVQTNAVGRSALLFPAFKQLVENHAEQPVALVEIGSSAGLNLYWDKYQYQYNGYGTYGASHSPVQIESDVRGNTVPPFWRSEPEIAQRVGIDSNPLDVTDSTDAEWLRALVMPDQQWRVDRLDDAISLVRNEQPTIVEGNALDVLPEILADIPKEYDICVFSTLVLYQFETEQIASLRRLLNRASQERTVHWLSDVPTGEQTPPTYRSVSFDDEITTREIAEYKAHGEWIRWRD</sequence>